<protein>
    <submittedName>
        <fullName evidence="1">Uncharacterized protein</fullName>
    </submittedName>
</protein>
<evidence type="ECO:0000313" key="2">
    <source>
        <dbReference type="Proteomes" id="UP000239757"/>
    </source>
</evidence>
<name>A0A2P5WNG7_GOSBA</name>
<proteinExistence type="predicted"/>
<dbReference type="Proteomes" id="UP000239757">
    <property type="component" value="Unassembled WGS sequence"/>
</dbReference>
<organism evidence="1 2">
    <name type="scientific">Gossypium barbadense</name>
    <name type="common">Sea Island cotton</name>
    <name type="synonym">Hibiscus barbadensis</name>
    <dbReference type="NCBI Taxonomy" id="3634"/>
    <lineage>
        <taxon>Eukaryota</taxon>
        <taxon>Viridiplantae</taxon>
        <taxon>Streptophyta</taxon>
        <taxon>Embryophyta</taxon>
        <taxon>Tracheophyta</taxon>
        <taxon>Spermatophyta</taxon>
        <taxon>Magnoliopsida</taxon>
        <taxon>eudicotyledons</taxon>
        <taxon>Gunneridae</taxon>
        <taxon>Pentapetalae</taxon>
        <taxon>rosids</taxon>
        <taxon>malvids</taxon>
        <taxon>Malvales</taxon>
        <taxon>Malvaceae</taxon>
        <taxon>Malvoideae</taxon>
        <taxon>Gossypium</taxon>
    </lineage>
</organism>
<dbReference type="EMBL" id="KZ667021">
    <property type="protein sequence ID" value="PPR92637.1"/>
    <property type="molecule type" value="Genomic_DNA"/>
</dbReference>
<reference evidence="1 2" key="1">
    <citation type="submission" date="2015-01" db="EMBL/GenBank/DDBJ databases">
        <title>Genome of allotetraploid Gossypium barbadense reveals genomic plasticity and fiber elongation in cotton evolution.</title>
        <authorList>
            <person name="Chen X."/>
            <person name="Liu X."/>
            <person name="Zhao B."/>
            <person name="Zheng H."/>
            <person name="Hu Y."/>
            <person name="Lu G."/>
            <person name="Yang C."/>
            <person name="Chen J."/>
            <person name="Shan C."/>
            <person name="Zhang L."/>
            <person name="Zhou Y."/>
            <person name="Wang L."/>
            <person name="Guo W."/>
            <person name="Bai Y."/>
            <person name="Ruan J."/>
            <person name="Shangguan X."/>
            <person name="Mao Y."/>
            <person name="Jiang J."/>
            <person name="Zhu Y."/>
            <person name="Lei J."/>
            <person name="Kang H."/>
            <person name="Chen S."/>
            <person name="He X."/>
            <person name="Wang R."/>
            <person name="Wang Y."/>
            <person name="Chen J."/>
            <person name="Wang L."/>
            <person name="Yu S."/>
            <person name="Wang B."/>
            <person name="Wei J."/>
            <person name="Song S."/>
            <person name="Lu X."/>
            <person name="Gao Z."/>
            <person name="Gu W."/>
            <person name="Deng X."/>
            <person name="Ma D."/>
            <person name="Wang S."/>
            <person name="Liang W."/>
            <person name="Fang L."/>
            <person name="Cai C."/>
            <person name="Zhu X."/>
            <person name="Zhou B."/>
            <person name="Zhang Y."/>
            <person name="Chen Z."/>
            <person name="Xu S."/>
            <person name="Zhu R."/>
            <person name="Wang S."/>
            <person name="Zhang T."/>
            <person name="Zhao G."/>
        </authorList>
    </citation>
    <scope>NUCLEOTIDE SEQUENCE [LARGE SCALE GENOMIC DNA]</scope>
    <source>
        <strain evidence="2">cv. Xinhai21</strain>
        <tissue evidence="1">Leaf</tissue>
    </source>
</reference>
<sequence>MRSLNSSNHHDHSKERLSTETWLSTRACLGPCENRAKISPNMGCNKMPRSCDMVVVEPAKNNTSLRLARMEEPWVNLLKQHRRSTHPCLAPVVEPIRLTWA</sequence>
<accession>A0A2P5WNG7</accession>
<dbReference type="AlphaFoldDB" id="A0A2P5WNG7"/>
<evidence type="ECO:0000313" key="1">
    <source>
        <dbReference type="EMBL" id="PPR92637.1"/>
    </source>
</evidence>
<gene>
    <name evidence="1" type="ORF">GOBAR_AA28035</name>
</gene>